<proteinExistence type="predicted"/>
<sequence length="109" mass="11962">MPKGGLKGVTINDTFGLEIQLHGDLISPLVYQIWELVRQIQLLSTRATEVEVKELNPTLFEALQLLKSAYRNGHISAAGIAARHIDALIAELDDDFGYDELLADGSEAD</sequence>
<gene>
    <name evidence="1" type="ORF">B0H17DRAFT_1190307</name>
</gene>
<reference evidence="1" key="1">
    <citation type="submission" date="2023-03" db="EMBL/GenBank/DDBJ databases">
        <title>Massive genome expansion in bonnet fungi (Mycena s.s.) driven by repeated elements and novel gene families across ecological guilds.</title>
        <authorList>
            <consortium name="Lawrence Berkeley National Laboratory"/>
            <person name="Harder C.B."/>
            <person name="Miyauchi S."/>
            <person name="Viragh M."/>
            <person name="Kuo A."/>
            <person name="Thoen E."/>
            <person name="Andreopoulos B."/>
            <person name="Lu D."/>
            <person name="Skrede I."/>
            <person name="Drula E."/>
            <person name="Henrissat B."/>
            <person name="Morin E."/>
            <person name="Kohler A."/>
            <person name="Barry K."/>
            <person name="LaButti K."/>
            <person name="Morin E."/>
            <person name="Salamov A."/>
            <person name="Lipzen A."/>
            <person name="Mereny Z."/>
            <person name="Hegedus B."/>
            <person name="Baldrian P."/>
            <person name="Stursova M."/>
            <person name="Weitz H."/>
            <person name="Taylor A."/>
            <person name="Grigoriev I.V."/>
            <person name="Nagy L.G."/>
            <person name="Martin F."/>
            <person name="Kauserud H."/>
        </authorList>
    </citation>
    <scope>NUCLEOTIDE SEQUENCE</scope>
    <source>
        <strain evidence="1">CBHHK067</strain>
    </source>
</reference>
<name>A0AAD7H2W4_MYCRO</name>
<organism evidence="1 2">
    <name type="scientific">Mycena rosella</name>
    <name type="common">Pink bonnet</name>
    <name type="synonym">Agaricus rosellus</name>
    <dbReference type="NCBI Taxonomy" id="1033263"/>
    <lineage>
        <taxon>Eukaryota</taxon>
        <taxon>Fungi</taxon>
        <taxon>Dikarya</taxon>
        <taxon>Basidiomycota</taxon>
        <taxon>Agaricomycotina</taxon>
        <taxon>Agaricomycetes</taxon>
        <taxon>Agaricomycetidae</taxon>
        <taxon>Agaricales</taxon>
        <taxon>Marasmiineae</taxon>
        <taxon>Mycenaceae</taxon>
        <taxon>Mycena</taxon>
    </lineage>
</organism>
<comment type="caution">
    <text evidence="1">The sequence shown here is derived from an EMBL/GenBank/DDBJ whole genome shotgun (WGS) entry which is preliminary data.</text>
</comment>
<evidence type="ECO:0000313" key="1">
    <source>
        <dbReference type="EMBL" id="KAJ7710593.1"/>
    </source>
</evidence>
<dbReference type="EMBL" id="JARKIE010000001">
    <property type="protein sequence ID" value="KAJ7710593.1"/>
    <property type="molecule type" value="Genomic_DNA"/>
</dbReference>
<protein>
    <submittedName>
        <fullName evidence="1">Uncharacterized protein</fullName>
    </submittedName>
</protein>
<dbReference type="AlphaFoldDB" id="A0AAD7H2W4"/>
<keyword evidence="2" id="KW-1185">Reference proteome</keyword>
<dbReference type="Proteomes" id="UP001221757">
    <property type="component" value="Unassembled WGS sequence"/>
</dbReference>
<evidence type="ECO:0000313" key="2">
    <source>
        <dbReference type="Proteomes" id="UP001221757"/>
    </source>
</evidence>
<accession>A0AAD7H2W4</accession>